<dbReference type="Gene3D" id="1.10.132.80">
    <property type="match status" value="1"/>
</dbReference>
<dbReference type="InterPro" id="IPR032066">
    <property type="entry name" value="GP3_package"/>
</dbReference>
<dbReference type="STRING" id="551996.SAMN05192573_102339"/>
<protein>
    <submittedName>
        <fullName evidence="1">PEP-CTERM protein-sorting domain-containing protein</fullName>
    </submittedName>
</protein>
<dbReference type="Proteomes" id="UP000199705">
    <property type="component" value="Unassembled WGS sequence"/>
</dbReference>
<name>A0A1G7RRY5_9SPHI</name>
<keyword evidence="2" id="KW-1185">Reference proteome</keyword>
<dbReference type="AlphaFoldDB" id="A0A1G7RRY5"/>
<sequence length="163" mass="18203">MPIGIQNIMKPDISSFNNAAQVERLIDKYFAYIKGKYHIEQKPVKNSKDNAETIEQKVWDREPEPATLSGLALALGFSSRQEFYTYVQHGPFSQAVKQGVLRVEACYEAHLHQNVTGAMFALKNMGWNEKHDPLPNTEAGNILTVKVFSSGPPPAGSEKEVKL</sequence>
<dbReference type="Pfam" id="PF16677">
    <property type="entry name" value="GP3_package"/>
    <property type="match status" value="1"/>
</dbReference>
<accession>A0A1G7RRY5</accession>
<gene>
    <name evidence="1" type="ORF">SAMN05192573_102339</name>
</gene>
<proteinExistence type="predicted"/>
<evidence type="ECO:0000313" key="2">
    <source>
        <dbReference type="Proteomes" id="UP000199705"/>
    </source>
</evidence>
<organism evidence="1 2">
    <name type="scientific">Mucilaginibacter gossypii</name>
    <dbReference type="NCBI Taxonomy" id="551996"/>
    <lineage>
        <taxon>Bacteria</taxon>
        <taxon>Pseudomonadati</taxon>
        <taxon>Bacteroidota</taxon>
        <taxon>Sphingobacteriia</taxon>
        <taxon>Sphingobacteriales</taxon>
        <taxon>Sphingobacteriaceae</taxon>
        <taxon>Mucilaginibacter</taxon>
    </lineage>
</organism>
<evidence type="ECO:0000313" key="1">
    <source>
        <dbReference type="EMBL" id="SDG13463.1"/>
    </source>
</evidence>
<dbReference type="EMBL" id="FNCG01000002">
    <property type="protein sequence ID" value="SDG13463.1"/>
    <property type="molecule type" value="Genomic_DNA"/>
</dbReference>
<reference evidence="2" key="1">
    <citation type="submission" date="2016-10" db="EMBL/GenBank/DDBJ databases">
        <authorList>
            <person name="Varghese N."/>
            <person name="Submissions S."/>
        </authorList>
    </citation>
    <scope>NUCLEOTIDE SEQUENCE [LARGE SCALE GENOMIC DNA]</scope>
    <source>
        <strain evidence="2">Gh-67</strain>
    </source>
</reference>